<accession>A0ABD3QSJ1</accession>
<evidence type="ECO:0000256" key="1">
    <source>
        <dbReference type="ARBA" id="ARBA00009176"/>
    </source>
</evidence>
<dbReference type="InterPro" id="IPR001910">
    <property type="entry name" value="Inosine/uridine_hydrolase_dom"/>
</dbReference>
<gene>
    <name evidence="5" type="ORF">HJC23_011587</name>
</gene>
<evidence type="ECO:0000313" key="5">
    <source>
        <dbReference type="EMBL" id="KAL3802964.1"/>
    </source>
</evidence>
<name>A0ABD3QSJ1_9STRA</name>
<dbReference type="Gene3D" id="3.90.245.10">
    <property type="entry name" value="Ribonucleoside hydrolase-like"/>
    <property type="match status" value="1"/>
</dbReference>
<sequence>MDSCHRCARHDGVDRVFEECIEAGNRAKDVFHFRRASELYQKAIGQEVKPSTGNSLLAKMMTTVHLATCLRELANYREAEKVLTGCLENIDGHISGSGVTSEKQMYARALTALATLYQAQSKYAAAIKLHEKSVALTRDIDHERPSDTLCLAENIAGYAEALRKSGDLLRAETYHREALDIRTRALEQRACTELELAVSYTQLGCTFSDMANYDEAYNYHHLALKLRYKYLDFSHGLISESMNYCAESLCGLRRGVEGIPLAFHSVKARKRVFGESHPAYAHALSVLASCYYSVGRSLDAQHCIETCVKICENVFHENHANLVPNLLLWGDILLSIGDFEQAKNVYRRSAAIHQANFNEGQQVSRLEKCLAGIAKAEQGLSFRYTFQQKHSMKASLTRLNFQFEGTPVIMFTDIGRDVDDEMALVLLSSLRRMRMLNPIAVIATLSPEQDRAYLARGSMDILAMADVPVGIGSSGGIKSGLKLEVYDAEYSLASPDIHASGMDLVYEALVSAPHKSVQLLCLASLTDVATLIREKQELFTSKVKEVAFMGGVMPIDDGETLSPDSAYNNNCDIVSAEFVYEKCQELRVPTATLTRWAAYGCPCRPLLMDQLARIDHMTAVNIQAVMKQGVDSLWTKVILPSHDPRREKLPPRCDVKWFYKVFLGHEGDPEEFSASIWRKVKTLNMYDPLAVMMCVPSYRSLYFNYKTKIVHGVEHIVIGESEVENGVVDEASLFNEYSRLFSLAFQNSLHKEKLSALRMSQISLS</sequence>
<feature type="domain" description="Inosine/uridine-preferring nucleoside hydrolase" evidence="4">
    <location>
        <begin position="408"/>
        <end position="696"/>
    </location>
</feature>
<keyword evidence="6" id="KW-1185">Reference proteome</keyword>
<evidence type="ECO:0000256" key="2">
    <source>
        <dbReference type="ARBA" id="ARBA00022737"/>
    </source>
</evidence>
<comment type="caution">
    <text evidence="5">The sequence shown here is derived from an EMBL/GenBank/DDBJ whole genome shotgun (WGS) entry which is preliminary data.</text>
</comment>
<evidence type="ECO:0000313" key="6">
    <source>
        <dbReference type="Proteomes" id="UP001516023"/>
    </source>
</evidence>
<dbReference type="InterPro" id="IPR011990">
    <property type="entry name" value="TPR-like_helical_dom_sf"/>
</dbReference>
<dbReference type="AlphaFoldDB" id="A0ABD3QSJ1"/>
<dbReference type="SUPFAM" id="SSF81901">
    <property type="entry name" value="HCP-like"/>
    <property type="match status" value="1"/>
</dbReference>
<dbReference type="Pfam" id="PF01156">
    <property type="entry name" value="IU_nuc_hydro"/>
    <property type="match status" value="1"/>
</dbReference>
<reference evidence="5 6" key="1">
    <citation type="journal article" date="2020" name="G3 (Bethesda)">
        <title>Improved Reference Genome for Cyclotella cryptica CCMP332, a Model for Cell Wall Morphogenesis, Salinity Adaptation, and Lipid Production in Diatoms (Bacillariophyta).</title>
        <authorList>
            <person name="Roberts W.R."/>
            <person name="Downey K.M."/>
            <person name="Ruck E.C."/>
            <person name="Traller J.C."/>
            <person name="Alverson A.J."/>
        </authorList>
    </citation>
    <scope>NUCLEOTIDE SEQUENCE [LARGE SCALE GENOMIC DNA]</scope>
    <source>
        <strain evidence="5 6">CCMP332</strain>
    </source>
</reference>
<dbReference type="Pfam" id="PF13374">
    <property type="entry name" value="TPR_10"/>
    <property type="match status" value="1"/>
</dbReference>
<evidence type="ECO:0000256" key="3">
    <source>
        <dbReference type="ARBA" id="ARBA00022803"/>
    </source>
</evidence>
<dbReference type="SUPFAM" id="SSF53590">
    <property type="entry name" value="Nucleoside hydrolase"/>
    <property type="match status" value="1"/>
</dbReference>
<dbReference type="PANTHER" id="PTHR45641:SF19">
    <property type="entry name" value="NEPHROCYSTIN-3"/>
    <property type="match status" value="1"/>
</dbReference>
<comment type="similarity">
    <text evidence="1">Belongs to the IUNH family.</text>
</comment>
<dbReference type="Proteomes" id="UP001516023">
    <property type="component" value="Unassembled WGS sequence"/>
</dbReference>
<evidence type="ECO:0000259" key="4">
    <source>
        <dbReference type="Pfam" id="PF01156"/>
    </source>
</evidence>
<protein>
    <recommendedName>
        <fullName evidence="4">Inosine/uridine-preferring nucleoside hydrolase domain-containing protein</fullName>
    </recommendedName>
</protein>
<keyword evidence="2" id="KW-0677">Repeat</keyword>
<dbReference type="SMART" id="SM00028">
    <property type="entry name" value="TPR"/>
    <property type="match status" value="4"/>
</dbReference>
<dbReference type="InterPro" id="IPR036452">
    <property type="entry name" value="Ribo_hydro-like"/>
</dbReference>
<dbReference type="InterPro" id="IPR019734">
    <property type="entry name" value="TPR_rpt"/>
</dbReference>
<dbReference type="EMBL" id="JABMIG020000016">
    <property type="protein sequence ID" value="KAL3802964.1"/>
    <property type="molecule type" value="Genomic_DNA"/>
</dbReference>
<proteinExistence type="inferred from homology"/>
<dbReference type="PANTHER" id="PTHR45641">
    <property type="entry name" value="TETRATRICOPEPTIDE REPEAT PROTEIN (AFU_ORTHOLOGUE AFUA_6G03870)"/>
    <property type="match status" value="1"/>
</dbReference>
<dbReference type="Gene3D" id="1.25.40.10">
    <property type="entry name" value="Tetratricopeptide repeat domain"/>
    <property type="match status" value="2"/>
</dbReference>
<organism evidence="5 6">
    <name type="scientific">Cyclotella cryptica</name>
    <dbReference type="NCBI Taxonomy" id="29204"/>
    <lineage>
        <taxon>Eukaryota</taxon>
        <taxon>Sar</taxon>
        <taxon>Stramenopiles</taxon>
        <taxon>Ochrophyta</taxon>
        <taxon>Bacillariophyta</taxon>
        <taxon>Coscinodiscophyceae</taxon>
        <taxon>Thalassiosirophycidae</taxon>
        <taxon>Stephanodiscales</taxon>
        <taxon>Stephanodiscaceae</taxon>
        <taxon>Cyclotella</taxon>
    </lineage>
</organism>
<keyword evidence="3" id="KW-0802">TPR repeat</keyword>
<dbReference type="GO" id="GO:0016799">
    <property type="term" value="F:hydrolase activity, hydrolyzing N-glycosyl compounds"/>
    <property type="evidence" value="ECO:0007669"/>
    <property type="project" value="UniProtKB-ARBA"/>
</dbReference>